<dbReference type="EMBL" id="BJYJ01000019">
    <property type="protein sequence ID" value="GEN77173.1"/>
    <property type="molecule type" value="Genomic_DNA"/>
</dbReference>
<name>A0A511YPR1_9FLAO</name>
<keyword evidence="2" id="KW-1185">Reference proteome</keyword>
<dbReference type="AlphaFoldDB" id="A0A511YPR1"/>
<accession>A0A511YPR1</accession>
<gene>
    <name evidence="1" type="ORF">CHA01nite_29130</name>
</gene>
<sequence length="210" mass="24099">MKIIITFASEVTTKQSINSKIPYNGKLKGLKNKMMKKKNLDLEARFWAGSEMHSGVKLLETFFQFNDPATAREMLNKIVISAVKKKSVPAQDAAAVFHFYLALRSFIRACFLISWKRNRWTVDASPGNSLLIKTGNLSAEEYRDPVRILRKAFKAYRRKEYEAFLSSAAYFSLSDLGCKEEQKMVGPYIHLVKMLEAGYLIVEREVQKQK</sequence>
<comment type="caution">
    <text evidence="1">The sequence shown here is derived from an EMBL/GenBank/DDBJ whole genome shotgun (WGS) entry which is preliminary data.</text>
</comment>
<reference evidence="1 2" key="1">
    <citation type="submission" date="2019-07" db="EMBL/GenBank/DDBJ databases">
        <title>Whole genome shotgun sequence of Chryseobacterium hagamense NBRC 105253.</title>
        <authorList>
            <person name="Hosoyama A."/>
            <person name="Uohara A."/>
            <person name="Ohji S."/>
            <person name="Ichikawa N."/>
        </authorList>
    </citation>
    <scope>NUCLEOTIDE SEQUENCE [LARGE SCALE GENOMIC DNA]</scope>
    <source>
        <strain evidence="1 2">NBRC 105253</strain>
    </source>
</reference>
<evidence type="ECO:0000313" key="1">
    <source>
        <dbReference type="EMBL" id="GEN77173.1"/>
    </source>
</evidence>
<proteinExistence type="predicted"/>
<evidence type="ECO:0000313" key="2">
    <source>
        <dbReference type="Proteomes" id="UP000321863"/>
    </source>
</evidence>
<dbReference type="Proteomes" id="UP000321863">
    <property type="component" value="Unassembled WGS sequence"/>
</dbReference>
<protein>
    <submittedName>
        <fullName evidence="1">Uncharacterized protein</fullName>
    </submittedName>
</protein>
<organism evidence="1 2">
    <name type="scientific">Chryseobacterium hagamense</name>
    <dbReference type="NCBI Taxonomy" id="395935"/>
    <lineage>
        <taxon>Bacteria</taxon>
        <taxon>Pseudomonadati</taxon>
        <taxon>Bacteroidota</taxon>
        <taxon>Flavobacteriia</taxon>
        <taxon>Flavobacteriales</taxon>
        <taxon>Weeksellaceae</taxon>
        <taxon>Chryseobacterium group</taxon>
        <taxon>Chryseobacterium</taxon>
    </lineage>
</organism>